<dbReference type="SMART" id="SM00748">
    <property type="entry name" value="HEPN"/>
    <property type="match status" value="1"/>
</dbReference>
<dbReference type="Gene3D" id="1.20.120.330">
    <property type="entry name" value="Nucleotidyltransferases domain 2"/>
    <property type="match status" value="1"/>
</dbReference>
<dbReference type="PROSITE" id="PS50910">
    <property type="entry name" value="HEPN"/>
    <property type="match status" value="1"/>
</dbReference>
<dbReference type="EMBL" id="MEUG01000001">
    <property type="protein sequence ID" value="OGC28368.1"/>
    <property type="molecule type" value="Genomic_DNA"/>
</dbReference>
<feature type="domain" description="HEPN" evidence="1">
    <location>
        <begin position="13"/>
        <end position="121"/>
    </location>
</feature>
<evidence type="ECO:0000313" key="3">
    <source>
        <dbReference type="Proteomes" id="UP000178602"/>
    </source>
</evidence>
<sequence>MEISGAQALNKWFKQADHDLQMAKSIIEDGGYDTCAFLCQQAVEKYLKALYIFKERKNPPKTHHLDELAKGLACPDSILDIARELSSDYMISRYPDAATLAPYEEYTVSDAQSKLAKAEKAIEWIKSQIKP</sequence>
<dbReference type="AlphaFoldDB" id="A0A1F4T6L3"/>
<comment type="caution">
    <text evidence="2">The sequence shown here is derived from an EMBL/GenBank/DDBJ whole genome shotgun (WGS) entry which is preliminary data.</text>
</comment>
<protein>
    <recommendedName>
        <fullName evidence="1">HEPN domain-containing protein</fullName>
    </recommendedName>
</protein>
<accession>A0A1F4T6L3</accession>
<dbReference type="Proteomes" id="UP000178602">
    <property type="component" value="Unassembled WGS sequence"/>
</dbReference>
<evidence type="ECO:0000259" key="1">
    <source>
        <dbReference type="PROSITE" id="PS50910"/>
    </source>
</evidence>
<gene>
    <name evidence="2" type="ORF">A3K49_05245</name>
</gene>
<name>A0A1F4T6L3_UNCSA</name>
<organism evidence="2 3">
    <name type="scientific">candidate division WOR-1 bacterium RIFOXYC12_FULL_54_18</name>
    <dbReference type="NCBI Taxonomy" id="1802584"/>
    <lineage>
        <taxon>Bacteria</taxon>
        <taxon>Bacillati</taxon>
        <taxon>Saganbacteria</taxon>
    </lineage>
</organism>
<dbReference type="SUPFAM" id="SSF81593">
    <property type="entry name" value="Nucleotidyltransferase substrate binding subunit/domain"/>
    <property type="match status" value="1"/>
</dbReference>
<reference evidence="2 3" key="1">
    <citation type="journal article" date="2016" name="Nat. Commun.">
        <title>Thousands of microbial genomes shed light on interconnected biogeochemical processes in an aquifer system.</title>
        <authorList>
            <person name="Anantharaman K."/>
            <person name="Brown C.T."/>
            <person name="Hug L.A."/>
            <person name="Sharon I."/>
            <person name="Castelle C.J."/>
            <person name="Probst A.J."/>
            <person name="Thomas B.C."/>
            <person name="Singh A."/>
            <person name="Wilkins M.J."/>
            <person name="Karaoz U."/>
            <person name="Brodie E.L."/>
            <person name="Williams K.H."/>
            <person name="Hubbard S.S."/>
            <person name="Banfield J.F."/>
        </authorList>
    </citation>
    <scope>NUCLEOTIDE SEQUENCE [LARGE SCALE GENOMIC DNA]</scope>
</reference>
<proteinExistence type="predicted"/>
<evidence type="ECO:0000313" key="2">
    <source>
        <dbReference type="EMBL" id="OGC28368.1"/>
    </source>
</evidence>
<dbReference type="InterPro" id="IPR007842">
    <property type="entry name" value="HEPN_dom"/>
</dbReference>
<dbReference type="Pfam" id="PF05168">
    <property type="entry name" value="HEPN"/>
    <property type="match status" value="1"/>
</dbReference>